<dbReference type="GO" id="GO:0001147">
    <property type="term" value="F:transcription termination site sequence-specific DNA binding"/>
    <property type="evidence" value="ECO:0007669"/>
    <property type="project" value="TreeGrafter"/>
</dbReference>
<dbReference type="InterPro" id="IPR014001">
    <property type="entry name" value="Helicase_ATP-bd"/>
</dbReference>
<feature type="region of interest" description="Disordered" evidence="1">
    <location>
        <begin position="1885"/>
        <end position="2055"/>
    </location>
</feature>
<dbReference type="PANTHER" id="PTHR10887">
    <property type="entry name" value="DNA2/NAM7 HELICASE FAMILY"/>
    <property type="match status" value="1"/>
</dbReference>
<dbReference type="PANTHER" id="PTHR10887:SF495">
    <property type="entry name" value="HELICASE SENATAXIN ISOFORM X1-RELATED"/>
    <property type="match status" value="1"/>
</dbReference>
<dbReference type="InterPro" id="IPR027417">
    <property type="entry name" value="P-loop_NTPase"/>
</dbReference>
<dbReference type="InterPro" id="IPR045055">
    <property type="entry name" value="DNA2/NAM7-like"/>
</dbReference>
<comment type="caution">
    <text evidence="3">The sequence shown here is derived from an EMBL/GenBank/DDBJ whole genome shotgun (WGS) entry which is preliminary data.</text>
</comment>
<dbReference type="Gene3D" id="3.40.50.300">
    <property type="entry name" value="P-loop containing nucleotide triphosphate hydrolases"/>
    <property type="match status" value="2"/>
</dbReference>
<evidence type="ECO:0000256" key="1">
    <source>
        <dbReference type="SAM" id="MobiDB-lite"/>
    </source>
</evidence>
<organism evidence="3 4">
    <name type="scientific">Bacteroides acidifaciens</name>
    <dbReference type="NCBI Taxonomy" id="85831"/>
    <lineage>
        <taxon>Bacteria</taxon>
        <taxon>Pseudomonadati</taxon>
        <taxon>Bacteroidota</taxon>
        <taxon>Bacteroidia</taxon>
        <taxon>Bacteroidales</taxon>
        <taxon>Bacteroidaceae</taxon>
        <taxon>Bacteroides</taxon>
    </lineage>
</organism>
<accession>A0A3L7YWQ6</accession>
<dbReference type="Pfam" id="PF13087">
    <property type="entry name" value="AAA_12"/>
    <property type="match status" value="1"/>
</dbReference>
<dbReference type="InterPro" id="IPR041679">
    <property type="entry name" value="DNA2/NAM7-like_C"/>
</dbReference>
<feature type="compositionally biased region" description="Basic and acidic residues" evidence="1">
    <location>
        <begin position="2039"/>
        <end position="2055"/>
    </location>
</feature>
<dbReference type="InterPro" id="IPR047187">
    <property type="entry name" value="SF1_C_Upf1"/>
</dbReference>
<dbReference type="EMBL" id="RAZM01000086">
    <property type="protein sequence ID" value="RLT78724.1"/>
    <property type="molecule type" value="Genomic_DNA"/>
</dbReference>
<dbReference type="PROSITE" id="PS51192">
    <property type="entry name" value="HELICASE_ATP_BIND_1"/>
    <property type="match status" value="1"/>
</dbReference>
<name>A0A3L7YWQ6_9BACE</name>
<dbReference type="STRING" id="1235814.GCA_000613385_00667"/>
<feature type="compositionally biased region" description="Basic and acidic residues" evidence="1">
    <location>
        <begin position="1964"/>
        <end position="1980"/>
    </location>
</feature>
<feature type="compositionally biased region" description="Basic and acidic residues" evidence="1">
    <location>
        <begin position="1923"/>
        <end position="1946"/>
    </location>
</feature>
<dbReference type="GO" id="GO:0006369">
    <property type="term" value="P:termination of RNA polymerase II transcription"/>
    <property type="evidence" value="ECO:0007669"/>
    <property type="project" value="TreeGrafter"/>
</dbReference>
<evidence type="ECO:0000259" key="2">
    <source>
        <dbReference type="PROSITE" id="PS51192"/>
    </source>
</evidence>
<reference evidence="3 4" key="1">
    <citation type="submission" date="2018-09" db="EMBL/GenBank/DDBJ databases">
        <title>Murine metabolic-syndrome-specific gut microbial biobank.</title>
        <authorList>
            <person name="Liu C."/>
        </authorList>
    </citation>
    <scope>NUCLEOTIDE SEQUENCE [LARGE SCALE GENOMIC DNA]</scope>
    <source>
        <strain evidence="3 4">0.1X-D8-26</strain>
    </source>
</reference>
<feature type="domain" description="Helicase ATP-binding" evidence="2">
    <location>
        <begin position="2199"/>
        <end position="2346"/>
    </location>
</feature>
<dbReference type="RefSeq" id="WP_121767182.1">
    <property type="nucleotide sequence ID" value="NZ_RAZM01000086.1"/>
</dbReference>
<dbReference type="SUPFAM" id="SSF55874">
    <property type="entry name" value="ATPase domain of HSP90 chaperone/DNA topoisomerase II/histidine kinase"/>
    <property type="match status" value="1"/>
</dbReference>
<evidence type="ECO:0000313" key="3">
    <source>
        <dbReference type="EMBL" id="RLT78724.1"/>
    </source>
</evidence>
<dbReference type="CDD" id="cd18808">
    <property type="entry name" value="SF1_C_Upf1"/>
    <property type="match status" value="1"/>
</dbReference>
<proteinExistence type="predicted"/>
<evidence type="ECO:0000313" key="4">
    <source>
        <dbReference type="Proteomes" id="UP000267159"/>
    </source>
</evidence>
<gene>
    <name evidence="3" type="ORF">D7Y07_17655</name>
</gene>
<sequence>MSFIDNIKEEIQSTYIIGTFHREGSRGYFDDLRGTAGERIEDFDGKPIEAKIYIPRTDLTENEFYEFDWSIEGDSEANYSFVCTGNIREVDKSQMLQVRLDEKKGQRGTIRKDANQNQEMINREVTGAPHTYIYELLQNSNDYPRKDINNNKIPVEVKFILTENYLFLVHSGAPFNLKNIAAICTVNEGEKRDNTETIGYKGMGFKSVFVNNDYVFLSSGGWNLRFDEKEINKPGGYKRNWQYMPIPTSMDEVDDEIKSVFNSIPSGMNVFFALRHIRDARENEPNLEKVFSDDQILVFIPHVDHVDVVIDGDTAFSVSKDREKWIIKDDLHIPVGDDYKEILEKSIKEGNKIPEKFQKIEKISISFAVRRDGNKIVPIEDAKIYNYLPTEQRLHVPFLLNADFVPDASRKSIPDLEWNIKLLEDAGKEFASWWVSLLEEGNGYDLGSVFDILPEFKDVDPYRNAFMRGFVAQIVKLPCIPVDDNGVYRIVSIDRIISETRDFIISEKPVMSDKDFYQVCNKSTLWNLYLPHPDIRLNENAQKLISRFSSNSTILNKDDYVQISCNTKFKEWLSESTENAIRYYDFLFRSSLIHYQLECNDSIFLAEDMTISSGKSIFLNIDEALEYLYMFEDKLPRLNVKVREAMCEQFSRISTAFKPYNSVDEADKLASEFDLANYAKRIRTKDDSVNFLGFLATASGNGRTYTKGIPSTMPIYLNNGEVVEGTANLYVQDDFGDELRQQAWVDSAWIHFIHSTYVSDYWEALTVFMTKNSIVPISAKIAWDEIISPEERLEYIIGSINEKETNIAFYNFLQKIEKEIILDSELKSKLVIFANDGTDEELVPLSMQLYWEDDNWRNFLYEKWLPKQSCWVVDDEYLSTFVGKEREAMRKFFTSKFIANKFSVSDFFNKCLNGCWSEIIQLIDTKEISFEFLKFLFDHRNEIAGSFKSERFGEIPLFYEGEDDGNAMDDFLSDVTVYQHSDEIDVLCDEPWFDNTQLTVLDDIYRPLFESKDGRDYFDKVGIKFFDLISYLRDMVIENLEDYDETLSTKNNNLLFHRYFGKIYTKFTKEDIDTLKQASIFVSSPESSDGVLCDKSDDHYLPSGLLTNIIKEDIVPIRLLDSVHPDYCQSDLDREYLLSLGNCELAEDNFLEYIGGDSNREAVKEYITIDKARNIRFWRWIVDFTSDESELRKLRGLPILTSLDTFETDGKRMYSAEDFTIANNTHELISDFIENPLFVSDRYLEDGNPRNWRPLFVSLGINITAKYIILNKLVPNLANYKRKNVVFYLAPYVNDITQWINDNDEVRLKQLEDLYLLCEDGIYRKVKETLVSGSFVGLSTSVYPEIVINNLVSDLYIEECNDNGRLKDNVIKLIVEISRRFSKLRSDARVYRNTKIRFFIDNQDQFLSSTDHYKIIATLADDYRKDGEDDEFKKLFDGKKIILYTTRGNQVESDKLYLSSKYQPLCDFMKYEVNTLSFVSEEYAEYGDIKNLRKFFIWQLGVRNDFSEGTIGCLENEKFSRYFWREFLVATNSGQYSLQYDSILTAQTLYNVRCIPTKSGNKRPGFLYDSRIDELCKMVAAIGKKDSNLPDVTIPKGYLIGLKGALTFEDCLLYLKTENPAFREIVYKTMIKFATDHPEQFAAWIKQGYVTNFREEARWYCGKKSWEPIKNLVALKWAENHSILKDNFGFSKLVISKMPSGKDDYNKLCEILQIRILTNDDFGHTYDDKSEIDHLAIEEITKRLLYLSYRHNPETWEEEFKTIQKELADTDIRICNSISYFWTENDALSADLLTYTEELDTLWYVGNWNGAAFGDIIEWIVKKFPFLKAFDFNVIKTCFYKDFKVILKEIDKLPTNFLNYLSEDDKEGLSVDDYDEAQINTDVEQLAANDEDDSSNENNSKPGSEEKEPEKNPNSSENTDYSKTGDYHDDHREEDNGHNHHTENDGHSSNNGNSHNESDESDPGDFKKQSYERWERDAKKQPVAPKSDQPLVKDEGATFDPEETPKTDPEYGDAYDSSARSGNDYGDNRNTRSNTGNQELRKAKEQERTAREKLSRREMLNRVPKYTLEWFNYRLDVCLEDQKSYSAREVTLDFHDWCKINPDQNLYRLISPDGYIPMSFADYNNQIVSVITNGKRYQVDARVIEADETGVDLICSTDLGNPIEGRRIQIQATSMGGFTDHLVSRFRKLQNNYTMASNLRTMLPDNISFIYGPPGTGKTYQLVKTISDLIRTNYKINILVLTPTNRAADEIAERLCTDTFAGEYTSRYGVTESRILAEEHYGCLKNRHNMDMSLNKNVIITTIARYPYDTVRKGQFSENIFDLKWDYIIVDEASMIDVIDITLLLLNKKADKFIIAGDPNQIRPITPHDIEECNIYDMVGLSSFKLAKENTFKYPVTALDTQYRSVPQIGGMVSKFCYDGLLKTNPNRTKQKPLNLKGLNVETANAIGFNIEMLSYLYGWNKVDNSPVHVYSAIFAYEFAAYIAKEISKNHPTIDYTIGIVTPYGKQKEAIKQLLEQKDISTQNCKVKCGTAHSFQGGECDIMIVVMNYPDIYSGCSTHINNKNIMNVAMSRARDYLFFLWPEVKPEHKSKTNADKLPYIMNQQIGRLLPAGFKQLHAFDIEEIIFGDKTFIAKNSGSRCHMPVNVSAASDKRYEIRLSDTALDIQIND</sequence>
<dbReference type="Pfam" id="PF13245">
    <property type="entry name" value="AAA_19"/>
    <property type="match status" value="1"/>
</dbReference>
<dbReference type="SUPFAM" id="SSF52540">
    <property type="entry name" value="P-loop containing nucleoside triphosphate hydrolases"/>
    <property type="match status" value="1"/>
</dbReference>
<protein>
    <recommendedName>
        <fullName evidence="2">Helicase ATP-binding domain-containing protein</fullName>
    </recommendedName>
</protein>
<dbReference type="NCBIfam" id="NF047352">
    <property type="entry name" value="P_loop_sacsin"/>
    <property type="match status" value="1"/>
</dbReference>
<dbReference type="Proteomes" id="UP000267159">
    <property type="component" value="Unassembled WGS sequence"/>
</dbReference>
<dbReference type="InterPro" id="IPR036890">
    <property type="entry name" value="HATPase_C_sf"/>
</dbReference>